<organism evidence="1 2">
    <name type="scientific">Dokdonella fugitiva</name>
    <dbReference type="NCBI Taxonomy" id="328517"/>
    <lineage>
        <taxon>Bacteria</taxon>
        <taxon>Pseudomonadati</taxon>
        <taxon>Pseudomonadota</taxon>
        <taxon>Gammaproteobacteria</taxon>
        <taxon>Lysobacterales</taxon>
        <taxon>Rhodanobacteraceae</taxon>
        <taxon>Dokdonella</taxon>
    </lineage>
</organism>
<dbReference type="AlphaFoldDB" id="A0A839F4H7"/>
<dbReference type="RefSeq" id="WP_182532523.1">
    <property type="nucleotide sequence ID" value="NZ_JACGXL010000007.1"/>
</dbReference>
<gene>
    <name evidence="1" type="ORF">FHW12_003722</name>
</gene>
<dbReference type="EMBL" id="JACGXL010000007">
    <property type="protein sequence ID" value="MBA8889476.1"/>
    <property type="molecule type" value="Genomic_DNA"/>
</dbReference>
<dbReference type="Proteomes" id="UP000550401">
    <property type="component" value="Unassembled WGS sequence"/>
</dbReference>
<name>A0A839F4H7_9GAMM</name>
<keyword evidence="2" id="KW-1185">Reference proteome</keyword>
<reference evidence="1 2" key="1">
    <citation type="submission" date="2020-07" db="EMBL/GenBank/DDBJ databases">
        <title>Genomic Encyclopedia of Type Strains, Phase IV (KMG-V): Genome sequencing to study the core and pangenomes of soil and plant-associated prokaryotes.</title>
        <authorList>
            <person name="Whitman W."/>
        </authorList>
    </citation>
    <scope>NUCLEOTIDE SEQUENCE [LARGE SCALE GENOMIC DNA]</scope>
    <source>
        <strain evidence="1 2">RH2WT43</strain>
    </source>
</reference>
<protein>
    <submittedName>
        <fullName evidence="1">Uncharacterized protein</fullName>
    </submittedName>
</protein>
<comment type="caution">
    <text evidence="1">The sequence shown here is derived from an EMBL/GenBank/DDBJ whole genome shotgun (WGS) entry which is preliminary data.</text>
</comment>
<proteinExistence type="predicted"/>
<accession>A0A839F4H7</accession>
<evidence type="ECO:0000313" key="2">
    <source>
        <dbReference type="Proteomes" id="UP000550401"/>
    </source>
</evidence>
<sequence length="50" mass="5643">MSDFLLRSPDEAVAQLTVHCGWPNGYGEVARFVRAGDTWQYLGAIERIVF</sequence>
<evidence type="ECO:0000313" key="1">
    <source>
        <dbReference type="EMBL" id="MBA8889476.1"/>
    </source>
</evidence>